<dbReference type="Gramene" id="KQL24298">
    <property type="protein sequence ID" value="KQL24298"/>
    <property type="gene ID" value="SETIT_033572mg"/>
</dbReference>
<sequence>MVFDKLLHFEVSSNCTEQICRLISIGRFSISYRHHIRR</sequence>
<dbReference type="HOGENOM" id="CLU_3336440_0_0_1"/>
<dbReference type="EnsemblPlants" id="KQL24298">
    <property type="protein sequence ID" value="KQL24298"/>
    <property type="gene ID" value="SETIT_033572mg"/>
</dbReference>
<protein>
    <submittedName>
        <fullName evidence="1">Uncharacterized protein</fullName>
    </submittedName>
</protein>
<evidence type="ECO:0000313" key="1">
    <source>
        <dbReference type="EnsemblPlants" id="KQL24298"/>
    </source>
</evidence>
<keyword evidence="2" id="KW-1185">Reference proteome</keyword>
<proteinExistence type="predicted"/>
<dbReference type="AlphaFoldDB" id="K4A3W9"/>
<dbReference type="EMBL" id="AGNK02001051">
    <property type="status" value="NOT_ANNOTATED_CDS"/>
    <property type="molecule type" value="Genomic_DNA"/>
</dbReference>
<dbReference type="Proteomes" id="UP000004995">
    <property type="component" value="Unassembled WGS sequence"/>
</dbReference>
<organism evidence="1 2">
    <name type="scientific">Setaria italica</name>
    <name type="common">Foxtail millet</name>
    <name type="synonym">Panicum italicum</name>
    <dbReference type="NCBI Taxonomy" id="4555"/>
    <lineage>
        <taxon>Eukaryota</taxon>
        <taxon>Viridiplantae</taxon>
        <taxon>Streptophyta</taxon>
        <taxon>Embryophyta</taxon>
        <taxon>Tracheophyta</taxon>
        <taxon>Spermatophyta</taxon>
        <taxon>Magnoliopsida</taxon>
        <taxon>Liliopsida</taxon>
        <taxon>Poales</taxon>
        <taxon>Poaceae</taxon>
        <taxon>PACMAD clade</taxon>
        <taxon>Panicoideae</taxon>
        <taxon>Panicodae</taxon>
        <taxon>Paniceae</taxon>
        <taxon>Cenchrinae</taxon>
        <taxon>Setaria</taxon>
    </lineage>
</organism>
<reference evidence="2" key="1">
    <citation type="journal article" date="2012" name="Nat. Biotechnol.">
        <title>Reference genome sequence of the model plant Setaria.</title>
        <authorList>
            <person name="Bennetzen J.L."/>
            <person name="Schmutz J."/>
            <person name="Wang H."/>
            <person name="Percifield R."/>
            <person name="Hawkins J."/>
            <person name="Pontaroli A.C."/>
            <person name="Estep M."/>
            <person name="Feng L."/>
            <person name="Vaughn J.N."/>
            <person name="Grimwood J."/>
            <person name="Jenkins J."/>
            <person name="Barry K."/>
            <person name="Lindquist E."/>
            <person name="Hellsten U."/>
            <person name="Deshpande S."/>
            <person name="Wang X."/>
            <person name="Wu X."/>
            <person name="Mitros T."/>
            <person name="Triplett J."/>
            <person name="Yang X."/>
            <person name="Ye C.Y."/>
            <person name="Mauro-Herrera M."/>
            <person name="Wang L."/>
            <person name="Li P."/>
            <person name="Sharma M."/>
            <person name="Sharma R."/>
            <person name="Ronald P.C."/>
            <person name="Panaud O."/>
            <person name="Kellogg E.A."/>
            <person name="Brutnell T.P."/>
            <person name="Doust A.N."/>
            <person name="Tuskan G.A."/>
            <person name="Rokhsar D."/>
            <person name="Devos K.M."/>
        </authorList>
    </citation>
    <scope>NUCLEOTIDE SEQUENCE [LARGE SCALE GENOMIC DNA]</scope>
    <source>
        <strain evidence="2">cv. Yugu1</strain>
    </source>
</reference>
<reference evidence="1" key="2">
    <citation type="submission" date="2018-08" db="UniProtKB">
        <authorList>
            <consortium name="EnsemblPlants"/>
        </authorList>
    </citation>
    <scope>IDENTIFICATION</scope>
    <source>
        <strain evidence="1">Yugu1</strain>
    </source>
</reference>
<name>K4A3W9_SETIT</name>
<dbReference type="InParanoid" id="K4A3W9"/>
<evidence type="ECO:0000313" key="2">
    <source>
        <dbReference type="Proteomes" id="UP000004995"/>
    </source>
</evidence>
<accession>K4A3W9</accession>